<organism evidence="5 6">
    <name type="scientific">Orchesella dallaii</name>
    <dbReference type="NCBI Taxonomy" id="48710"/>
    <lineage>
        <taxon>Eukaryota</taxon>
        <taxon>Metazoa</taxon>
        <taxon>Ecdysozoa</taxon>
        <taxon>Arthropoda</taxon>
        <taxon>Hexapoda</taxon>
        <taxon>Collembola</taxon>
        <taxon>Entomobryomorpha</taxon>
        <taxon>Entomobryoidea</taxon>
        <taxon>Orchesellidae</taxon>
        <taxon>Orchesellinae</taxon>
        <taxon>Orchesella</taxon>
    </lineage>
</organism>
<name>A0ABP1RUW7_9HEXA</name>
<reference evidence="5 6" key="1">
    <citation type="submission" date="2024-08" db="EMBL/GenBank/DDBJ databases">
        <authorList>
            <person name="Cucini C."/>
            <person name="Frati F."/>
        </authorList>
    </citation>
    <scope>NUCLEOTIDE SEQUENCE [LARGE SCALE GENOMIC DNA]</scope>
</reference>
<evidence type="ECO:0000256" key="1">
    <source>
        <dbReference type="ARBA" id="ARBA00023157"/>
    </source>
</evidence>
<gene>
    <name evidence="5" type="ORF">ODALV1_LOCUS26344</name>
</gene>
<feature type="domain" description="Peptidase S1" evidence="4">
    <location>
        <begin position="417"/>
        <end position="666"/>
    </location>
</feature>
<evidence type="ECO:0000256" key="2">
    <source>
        <dbReference type="ARBA" id="ARBA00024195"/>
    </source>
</evidence>
<dbReference type="Proteomes" id="UP001642540">
    <property type="component" value="Unassembled WGS sequence"/>
</dbReference>
<protein>
    <recommendedName>
        <fullName evidence="4">Peptidase S1 domain-containing protein</fullName>
    </recommendedName>
</protein>
<keyword evidence="1" id="KW-1015">Disulfide bond</keyword>
<dbReference type="SUPFAM" id="SSF50494">
    <property type="entry name" value="Trypsin-like serine proteases"/>
    <property type="match status" value="2"/>
</dbReference>
<evidence type="ECO:0000313" key="6">
    <source>
        <dbReference type="Proteomes" id="UP001642540"/>
    </source>
</evidence>
<comment type="similarity">
    <text evidence="2">Belongs to the peptidase S1 family. CLIP subfamily.</text>
</comment>
<dbReference type="InterPro" id="IPR018114">
    <property type="entry name" value="TRYPSIN_HIS"/>
</dbReference>
<dbReference type="PROSITE" id="PS00134">
    <property type="entry name" value="TRYPSIN_HIS"/>
    <property type="match status" value="1"/>
</dbReference>
<dbReference type="InterPro" id="IPR051487">
    <property type="entry name" value="Ser/Thr_Proteases_Immune/Dev"/>
</dbReference>
<feature type="signal peptide" evidence="3">
    <location>
        <begin position="1"/>
        <end position="23"/>
    </location>
</feature>
<keyword evidence="3" id="KW-0732">Signal</keyword>
<feature type="domain" description="Peptidase S1" evidence="4">
    <location>
        <begin position="141"/>
        <end position="406"/>
    </location>
</feature>
<sequence>MDRKREFWQNIFIFFLYFACTKSQEERCTDTPYNITIGEEVKCPAGKVEVYEEGNWEYHWKTCCFQNTTGEKNAIKSALGCQVTSCTYTSNEPCSDQVYWRKYKGERISYEEISRDTCTNPDDGEQGITGYCCRKNSTQGLLATTYGAEFNEFPFMACVSNENGCCGGTIYNKRYVITAAHCIVDEDSGEVNSPSDYQVKVGRNMIKVKMPENDYSIEAFIIHPEYSRLSNHSDFESGLYYNDIALLKLNRDIQFGERVKSLQIAPKGFEELEYSNTAVVVGWGTTDTGEVSDIMQKANFILRRDEACFGNSTEEIEAPWNGDFKQSKGLLCVGGLLEGKFSPVAGRGDSGGPAVCRGKDGFGVLCGVTSFGDDDDECINNVDVSCKPSVYAELDFFQDWIEKTAGKQEVNTFHKRQLYGEVVPRDKYEHQIHITSDEGKPCGGTLIGADIIVTAAQCVARGDGSNKTYSNIKATTRQEGAKPIGILKLSILPGFKRIGDSVNVTAQGFRVVRTDNIYRNDLAVLKLKEKVSLDPKAFAGLPRTGDFPENPTIELSFLRDNDLGRKSELRKREFNISSQAECQKRIDRLVKVGVATKVAKNILCGVETYSGGSTCDRELGGGLICKGNNGKDVLCGVQVYRLCEWSVPNGFVDVAQYSTWIDNFVKSST</sequence>
<dbReference type="PROSITE" id="PS50240">
    <property type="entry name" value="TRYPSIN_DOM"/>
    <property type="match status" value="2"/>
</dbReference>
<keyword evidence="6" id="KW-1185">Reference proteome</keyword>
<evidence type="ECO:0000313" key="5">
    <source>
        <dbReference type="EMBL" id="CAL8136227.1"/>
    </source>
</evidence>
<dbReference type="EMBL" id="CAXLJM020000111">
    <property type="protein sequence ID" value="CAL8136227.1"/>
    <property type="molecule type" value="Genomic_DNA"/>
</dbReference>
<dbReference type="InterPro" id="IPR001314">
    <property type="entry name" value="Peptidase_S1A"/>
</dbReference>
<comment type="caution">
    <text evidence="5">The sequence shown here is derived from an EMBL/GenBank/DDBJ whole genome shotgun (WGS) entry which is preliminary data.</text>
</comment>
<evidence type="ECO:0000259" key="4">
    <source>
        <dbReference type="PROSITE" id="PS50240"/>
    </source>
</evidence>
<dbReference type="InterPro" id="IPR001254">
    <property type="entry name" value="Trypsin_dom"/>
</dbReference>
<dbReference type="Gene3D" id="2.40.10.10">
    <property type="entry name" value="Trypsin-like serine proteases"/>
    <property type="match status" value="2"/>
</dbReference>
<dbReference type="CDD" id="cd00190">
    <property type="entry name" value="Tryp_SPc"/>
    <property type="match status" value="1"/>
</dbReference>
<dbReference type="PRINTS" id="PR00722">
    <property type="entry name" value="CHYMOTRYPSIN"/>
</dbReference>
<dbReference type="SMART" id="SM00020">
    <property type="entry name" value="Tryp_SPc"/>
    <property type="match status" value="2"/>
</dbReference>
<evidence type="ECO:0000256" key="3">
    <source>
        <dbReference type="SAM" id="SignalP"/>
    </source>
</evidence>
<dbReference type="Pfam" id="PF00089">
    <property type="entry name" value="Trypsin"/>
    <property type="match status" value="2"/>
</dbReference>
<feature type="chain" id="PRO_5045431157" description="Peptidase S1 domain-containing protein" evidence="3">
    <location>
        <begin position="24"/>
        <end position="669"/>
    </location>
</feature>
<dbReference type="PANTHER" id="PTHR24256">
    <property type="entry name" value="TRYPTASE-RELATED"/>
    <property type="match status" value="1"/>
</dbReference>
<accession>A0ABP1RUW7</accession>
<dbReference type="InterPro" id="IPR009003">
    <property type="entry name" value="Peptidase_S1_PA"/>
</dbReference>
<proteinExistence type="inferred from homology"/>
<dbReference type="InterPro" id="IPR043504">
    <property type="entry name" value="Peptidase_S1_PA_chymotrypsin"/>
</dbReference>